<accession>A0A0A9QGQ1</accession>
<name>A0A0A9QGQ1_ARUDO</name>
<proteinExistence type="predicted"/>
<protein>
    <submittedName>
        <fullName evidence="1">Uncharacterized protein</fullName>
    </submittedName>
</protein>
<dbReference type="AlphaFoldDB" id="A0A0A9QGQ1"/>
<reference evidence="1" key="2">
    <citation type="journal article" date="2015" name="Data Brief">
        <title>Shoot transcriptome of the giant reed, Arundo donax.</title>
        <authorList>
            <person name="Barrero R.A."/>
            <person name="Guerrero F.D."/>
            <person name="Moolhuijzen P."/>
            <person name="Goolsby J.A."/>
            <person name="Tidwell J."/>
            <person name="Bellgard S.E."/>
            <person name="Bellgard M.I."/>
        </authorList>
    </citation>
    <scope>NUCLEOTIDE SEQUENCE</scope>
    <source>
        <tissue evidence="1">Shoot tissue taken approximately 20 cm above the soil surface</tissue>
    </source>
</reference>
<dbReference type="EMBL" id="GBRH01246776">
    <property type="protein sequence ID" value="JAD51119.1"/>
    <property type="molecule type" value="Transcribed_RNA"/>
</dbReference>
<sequence length="97" mass="10602">MLPLWPMALGPLQPTDPPSPSPCRLSGAHNAPLELAPLTEPPCASPPGALPIRPGRQLTKCPVCCAQSKSIQVGKFDHFTKKFSTAWWRWCSKRLSL</sequence>
<organism evidence="1">
    <name type="scientific">Arundo donax</name>
    <name type="common">Giant reed</name>
    <name type="synonym">Donax arundinaceus</name>
    <dbReference type="NCBI Taxonomy" id="35708"/>
    <lineage>
        <taxon>Eukaryota</taxon>
        <taxon>Viridiplantae</taxon>
        <taxon>Streptophyta</taxon>
        <taxon>Embryophyta</taxon>
        <taxon>Tracheophyta</taxon>
        <taxon>Spermatophyta</taxon>
        <taxon>Magnoliopsida</taxon>
        <taxon>Liliopsida</taxon>
        <taxon>Poales</taxon>
        <taxon>Poaceae</taxon>
        <taxon>PACMAD clade</taxon>
        <taxon>Arundinoideae</taxon>
        <taxon>Arundineae</taxon>
        <taxon>Arundo</taxon>
    </lineage>
</organism>
<evidence type="ECO:0000313" key="1">
    <source>
        <dbReference type="EMBL" id="JAD51119.1"/>
    </source>
</evidence>
<reference evidence="1" key="1">
    <citation type="submission" date="2014-09" db="EMBL/GenBank/DDBJ databases">
        <authorList>
            <person name="Magalhaes I.L.F."/>
            <person name="Oliveira U."/>
            <person name="Santos F.R."/>
            <person name="Vidigal T.H.D.A."/>
            <person name="Brescovit A.D."/>
            <person name="Santos A.J."/>
        </authorList>
    </citation>
    <scope>NUCLEOTIDE SEQUENCE</scope>
    <source>
        <tissue evidence="1">Shoot tissue taken approximately 20 cm above the soil surface</tissue>
    </source>
</reference>